<comment type="caution">
    <text evidence="2">The sequence shown here is derived from an EMBL/GenBank/DDBJ whole genome shotgun (WGS) entry which is preliminary data.</text>
</comment>
<dbReference type="InterPro" id="IPR010730">
    <property type="entry name" value="HET"/>
</dbReference>
<dbReference type="AlphaFoldDB" id="A0A8H5I7R4"/>
<evidence type="ECO:0000313" key="2">
    <source>
        <dbReference type="EMBL" id="KAF5529306.1"/>
    </source>
</evidence>
<gene>
    <name evidence="2" type="ORF">FNAPI_13920</name>
</gene>
<evidence type="ECO:0000313" key="3">
    <source>
        <dbReference type="Proteomes" id="UP000574317"/>
    </source>
</evidence>
<name>A0A8H5I7R4_9HYPO</name>
<protein>
    <submittedName>
        <fullName evidence="2">Het-domain-containing protein</fullName>
    </submittedName>
</protein>
<reference evidence="2 3" key="1">
    <citation type="submission" date="2020-05" db="EMBL/GenBank/DDBJ databases">
        <title>Identification and distribution of gene clusters putatively required for synthesis of sphingolipid metabolism inhibitors in phylogenetically diverse species of the filamentous fungus Fusarium.</title>
        <authorList>
            <person name="Kim H.-S."/>
            <person name="Busman M."/>
            <person name="Brown D.W."/>
            <person name="Divon H."/>
            <person name="Uhlig S."/>
            <person name="Proctor R.H."/>
        </authorList>
    </citation>
    <scope>NUCLEOTIDE SEQUENCE [LARGE SCALE GENOMIC DNA]</scope>
    <source>
        <strain evidence="2 3">NRRL 25196</strain>
    </source>
</reference>
<dbReference type="PANTHER" id="PTHR33112">
    <property type="entry name" value="DOMAIN PROTEIN, PUTATIVE-RELATED"/>
    <property type="match status" value="1"/>
</dbReference>
<accession>A0A8H5I7R4</accession>
<dbReference type="Pfam" id="PF06985">
    <property type="entry name" value="HET"/>
    <property type="match status" value="1"/>
</dbReference>
<keyword evidence="3" id="KW-1185">Reference proteome</keyword>
<sequence>MELFDISWPNTPVQCNGVCQGNEFVEVEEMKKSAESGCPKCFLMEKTALRYRTTERSIKFNNDTPGTITLIFRPRSDLEDIFRVSRLFYLSGTPKPAWDFIRPGNLFLKNRRDEYRPLLAGWLEDCNSNHKDCVVSDSLLPKRVLDVGTKTAKQLFLHISSDKVAPYVALSHCWGATGIQLKTTTSTLQDHQKGINFQDLPMNFQDAVTITRGIGIRYLWIDSLCIVQDDIDDWQVESSKMASIYRDAYLVLAATQASDSCQGFLDRRDPEDGVGYSPPPLTDAPVHTGQIRNPDSTVSKIYVQDLNPRWPFVRHHNTATYSPLNYRAWALQENILPRRIVHFTSNELLWECINSLKCECMEVDEAPKQEKTVNLVRGAHFFRFSKHYYSGSVTLHRTWIGLLEAFCPLKLSYESDRLPALSGLAHLWKSRGAGVYLAGLWQDDIVDSLIWIRFDTFKQIHPWKDYRAPSWSPFALGYTLENQKPVSAKFEFPVDYQSMSTKYAKVVDSCCVPDGKDEMGAVKDGYIILRTLVAEVYPEDPTSILLLKYECDWDRGREEAEGQVITLILLGSYEFSPDLEGREHISPRAIVTIPSRRHPGAYERIGILTPHYGERADRIYQCLKDGEEREIKIV</sequence>
<feature type="domain" description="Heterokaryon incompatibility" evidence="1">
    <location>
        <begin position="167"/>
        <end position="333"/>
    </location>
</feature>
<organism evidence="2 3">
    <name type="scientific">Fusarium napiforme</name>
    <dbReference type="NCBI Taxonomy" id="42672"/>
    <lineage>
        <taxon>Eukaryota</taxon>
        <taxon>Fungi</taxon>
        <taxon>Dikarya</taxon>
        <taxon>Ascomycota</taxon>
        <taxon>Pezizomycotina</taxon>
        <taxon>Sordariomycetes</taxon>
        <taxon>Hypocreomycetidae</taxon>
        <taxon>Hypocreales</taxon>
        <taxon>Nectriaceae</taxon>
        <taxon>Fusarium</taxon>
        <taxon>Fusarium fujikuroi species complex</taxon>
    </lineage>
</organism>
<dbReference type="EMBL" id="JAAOAO010001038">
    <property type="protein sequence ID" value="KAF5529306.1"/>
    <property type="molecule type" value="Genomic_DNA"/>
</dbReference>
<proteinExistence type="predicted"/>
<evidence type="ECO:0000259" key="1">
    <source>
        <dbReference type="Pfam" id="PF06985"/>
    </source>
</evidence>
<dbReference type="PANTHER" id="PTHR33112:SF9">
    <property type="entry name" value="HETEROKARYON INCOMPATIBILITY DOMAIN-CONTAINING PROTEIN"/>
    <property type="match status" value="1"/>
</dbReference>
<dbReference type="Proteomes" id="UP000574317">
    <property type="component" value="Unassembled WGS sequence"/>
</dbReference>